<dbReference type="HOGENOM" id="CLU_1005695_0_0_1"/>
<dbReference type="KEGG" id="hro:HELRODRAFT_184249"/>
<proteinExistence type="predicted"/>
<sequence>MPINLVYQLPSNVTNIGSHNEFVDEIQKSILKAHQLARERLKAAAMYRKLHVMWEEDAEEEPAATRGEVYGSNEARNCAEQRVKSNLWKRFVIARAAMCELTARLLPGFDMGQGTTSLSPMEPSEEKCLDPEITVSHGKQSTAAVSSDTKNAESQTKNLEEVPSKLSAINHTENLEGARSEFPATSQESGAMMHDKACTEVADGLFLVEHRRKKNALQSIWENDFAEMDEWESVIEDRREGRWSSNIVLMTPNVLVDQDSGSNAGSPCPKKMKGSAT</sequence>
<name>T1FKU7_HELRO</name>
<feature type="region of interest" description="Disordered" evidence="1">
    <location>
        <begin position="136"/>
        <end position="161"/>
    </location>
</feature>
<evidence type="ECO:0000313" key="3">
    <source>
        <dbReference type="EnsemblMetazoa" id="HelroP184249"/>
    </source>
</evidence>
<reference evidence="3" key="3">
    <citation type="submission" date="2015-06" db="UniProtKB">
        <authorList>
            <consortium name="EnsemblMetazoa"/>
        </authorList>
    </citation>
    <scope>IDENTIFICATION</scope>
</reference>
<protein>
    <submittedName>
        <fullName evidence="2 3">Uncharacterized protein</fullName>
    </submittedName>
</protein>
<keyword evidence="4" id="KW-1185">Reference proteome</keyword>
<dbReference type="RefSeq" id="XP_009017757.1">
    <property type="nucleotide sequence ID" value="XM_009019509.1"/>
</dbReference>
<dbReference type="InParanoid" id="T1FKU7"/>
<reference evidence="2 4" key="2">
    <citation type="journal article" date="2013" name="Nature">
        <title>Insights into bilaterian evolution from three spiralian genomes.</title>
        <authorList>
            <person name="Simakov O."/>
            <person name="Marletaz F."/>
            <person name="Cho S.J."/>
            <person name="Edsinger-Gonzales E."/>
            <person name="Havlak P."/>
            <person name="Hellsten U."/>
            <person name="Kuo D.H."/>
            <person name="Larsson T."/>
            <person name="Lv J."/>
            <person name="Arendt D."/>
            <person name="Savage R."/>
            <person name="Osoegawa K."/>
            <person name="de Jong P."/>
            <person name="Grimwood J."/>
            <person name="Chapman J.A."/>
            <person name="Shapiro H."/>
            <person name="Aerts A."/>
            <person name="Otillar R.P."/>
            <person name="Terry A.Y."/>
            <person name="Boore J.L."/>
            <person name="Grigoriev I.V."/>
            <person name="Lindberg D.R."/>
            <person name="Seaver E.C."/>
            <person name="Weisblat D.A."/>
            <person name="Putnam N.H."/>
            <person name="Rokhsar D.S."/>
        </authorList>
    </citation>
    <scope>NUCLEOTIDE SEQUENCE</scope>
</reference>
<dbReference type="CTD" id="20209446"/>
<organism evidence="3 4">
    <name type="scientific">Helobdella robusta</name>
    <name type="common">Californian leech</name>
    <dbReference type="NCBI Taxonomy" id="6412"/>
    <lineage>
        <taxon>Eukaryota</taxon>
        <taxon>Metazoa</taxon>
        <taxon>Spiralia</taxon>
        <taxon>Lophotrochozoa</taxon>
        <taxon>Annelida</taxon>
        <taxon>Clitellata</taxon>
        <taxon>Hirudinea</taxon>
        <taxon>Rhynchobdellida</taxon>
        <taxon>Glossiphoniidae</taxon>
        <taxon>Helobdella</taxon>
    </lineage>
</organism>
<dbReference type="AlphaFoldDB" id="T1FKU7"/>
<evidence type="ECO:0000256" key="1">
    <source>
        <dbReference type="SAM" id="MobiDB-lite"/>
    </source>
</evidence>
<dbReference type="Proteomes" id="UP000015101">
    <property type="component" value="Unassembled WGS sequence"/>
</dbReference>
<feature type="compositionally biased region" description="Polar residues" evidence="1">
    <location>
        <begin position="137"/>
        <end position="157"/>
    </location>
</feature>
<reference evidence="4" key="1">
    <citation type="submission" date="2012-12" db="EMBL/GenBank/DDBJ databases">
        <authorList>
            <person name="Hellsten U."/>
            <person name="Grimwood J."/>
            <person name="Chapman J.A."/>
            <person name="Shapiro H."/>
            <person name="Aerts A."/>
            <person name="Otillar R.P."/>
            <person name="Terry A.Y."/>
            <person name="Boore J.L."/>
            <person name="Simakov O."/>
            <person name="Marletaz F."/>
            <person name="Cho S.-J."/>
            <person name="Edsinger-Gonzales E."/>
            <person name="Havlak P."/>
            <person name="Kuo D.-H."/>
            <person name="Larsson T."/>
            <person name="Lv J."/>
            <person name="Arendt D."/>
            <person name="Savage R."/>
            <person name="Osoegawa K."/>
            <person name="de Jong P."/>
            <person name="Lindberg D.R."/>
            <person name="Seaver E.C."/>
            <person name="Weisblat D.A."/>
            <person name="Putnam N.H."/>
            <person name="Grigoriev I.V."/>
            <person name="Rokhsar D.S."/>
        </authorList>
    </citation>
    <scope>NUCLEOTIDE SEQUENCE</scope>
</reference>
<dbReference type="GeneID" id="20209446"/>
<dbReference type="EMBL" id="KB096511">
    <property type="protein sequence ID" value="ESO04144.1"/>
    <property type="molecule type" value="Genomic_DNA"/>
</dbReference>
<dbReference type="EnsemblMetazoa" id="HelroT184249">
    <property type="protein sequence ID" value="HelroP184249"/>
    <property type="gene ID" value="HelroG184249"/>
</dbReference>
<evidence type="ECO:0000313" key="2">
    <source>
        <dbReference type="EMBL" id="ESO04144.1"/>
    </source>
</evidence>
<dbReference type="STRING" id="6412.T1FKU7"/>
<gene>
    <name evidence="3" type="primary">20209446</name>
    <name evidence="2" type="ORF">HELRODRAFT_184249</name>
</gene>
<accession>T1FKU7</accession>
<feature type="region of interest" description="Disordered" evidence="1">
    <location>
        <begin position="258"/>
        <end position="277"/>
    </location>
</feature>
<dbReference type="EMBL" id="AMQM01009496">
    <property type="status" value="NOT_ANNOTATED_CDS"/>
    <property type="molecule type" value="Genomic_DNA"/>
</dbReference>
<evidence type="ECO:0000313" key="4">
    <source>
        <dbReference type="Proteomes" id="UP000015101"/>
    </source>
</evidence>